<proteinExistence type="predicted"/>
<gene>
    <name evidence="1" type="ORF">Pmani_004038</name>
</gene>
<sequence>MYMNRDHVMKISLADLNPRNQREFLMLQQVYLGASVVKRTAESPDLCMKKEEMARFQTNCRAFLITAAEQIKKRFDFGDDILSKLAVLDPVNALSNQGYHEQSIVPLAIKLPRIISQDETSLQQLDQEWRRLSIEDLPQHINDMAKKTVKIKYRNPDKFWGTVHTIMDSDGEQKFNTVRE</sequence>
<evidence type="ECO:0000313" key="1">
    <source>
        <dbReference type="EMBL" id="KAK4325381.1"/>
    </source>
</evidence>
<dbReference type="EMBL" id="JAWZYT010000283">
    <property type="protein sequence ID" value="KAK4325381.1"/>
    <property type="molecule type" value="Genomic_DNA"/>
</dbReference>
<dbReference type="Proteomes" id="UP001292094">
    <property type="component" value="Unassembled WGS sequence"/>
</dbReference>
<keyword evidence="2" id="KW-1185">Reference proteome</keyword>
<dbReference type="AlphaFoldDB" id="A0AAE1QEU8"/>
<evidence type="ECO:0000313" key="2">
    <source>
        <dbReference type="Proteomes" id="UP001292094"/>
    </source>
</evidence>
<organism evidence="1 2">
    <name type="scientific">Petrolisthes manimaculis</name>
    <dbReference type="NCBI Taxonomy" id="1843537"/>
    <lineage>
        <taxon>Eukaryota</taxon>
        <taxon>Metazoa</taxon>
        <taxon>Ecdysozoa</taxon>
        <taxon>Arthropoda</taxon>
        <taxon>Crustacea</taxon>
        <taxon>Multicrustacea</taxon>
        <taxon>Malacostraca</taxon>
        <taxon>Eumalacostraca</taxon>
        <taxon>Eucarida</taxon>
        <taxon>Decapoda</taxon>
        <taxon>Pleocyemata</taxon>
        <taxon>Anomura</taxon>
        <taxon>Galatheoidea</taxon>
        <taxon>Porcellanidae</taxon>
        <taxon>Petrolisthes</taxon>
    </lineage>
</organism>
<comment type="caution">
    <text evidence="1">The sequence shown here is derived from an EMBL/GenBank/DDBJ whole genome shotgun (WGS) entry which is preliminary data.</text>
</comment>
<accession>A0AAE1QEU8</accession>
<protein>
    <submittedName>
        <fullName evidence="1">Uncharacterized protein</fullName>
    </submittedName>
</protein>
<reference evidence="1" key="1">
    <citation type="submission" date="2023-11" db="EMBL/GenBank/DDBJ databases">
        <title>Genome assemblies of two species of porcelain crab, Petrolisthes cinctipes and Petrolisthes manimaculis (Anomura: Porcellanidae).</title>
        <authorList>
            <person name="Angst P."/>
        </authorList>
    </citation>
    <scope>NUCLEOTIDE SEQUENCE</scope>
    <source>
        <strain evidence="1">PB745_02</strain>
        <tissue evidence="1">Gill</tissue>
    </source>
</reference>
<name>A0AAE1QEU8_9EUCA</name>